<feature type="region of interest" description="Disordered" evidence="1">
    <location>
        <begin position="1"/>
        <end position="83"/>
    </location>
</feature>
<feature type="region of interest" description="Disordered" evidence="1">
    <location>
        <begin position="104"/>
        <end position="135"/>
    </location>
</feature>
<name>K3YAP6_SETIT</name>
<evidence type="ECO:0000313" key="2">
    <source>
        <dbReference type="EnsemblPlants" id="KQK98300"/>
    </source>
</evidence>
<reference evidence="3" key="1">
    <citation type="journal article" date="2012" name="Nat. Biotechnol.">
        <title>Reference genome sequence of the model plant Setaria.</title>
        <authorList>
            <person name="Bennetzen J.L."/>
            <person name="Schmutz J."/>
            <person name="Wang H."/>
            <person name="Percifield R."/>
            <person name="Hawkins J."/>
            <person name="Pontaroli A.C."/>
            <person name="Estep M."/>
            <person name="Feng L."/>
            <person name="Vaughn J.N."/>
            <person name="Grimwood J."/>
            <person name="Jenkins J."/>
            <person name="Barry K."/>
            <person name="Lindquist E."/>
            <person name="Hellsten U."/>
            <person name="Deshpande S."/>
            <person name="Wang X."/>
            <person name="Wu X."/>
            <person name="Mitros T."/>
            <person name="Triplett J."/>
            <person name="Yang X."/>
            <person name="Ye C.Y."/>
            <person name="Mauro-Herrera M."/>
            <person name="Wang L."/>
            <person name="Li P."/>
            <person name="Sharma M."/>
            <person name="Sharma R."/>
            <person name="Ronald P.C."/>
            <person name="Panaud O."/>
            <person name="Kellogg E.A."/>
            <person name="Brutnell T.P."/>
            <person name="Doust A.N."/>
            <person name="Tuskan G.A."/>
            <person name="Rokhsar D."/>
            <person name="Devos K.M."/>
        </authorList>
    </citation>
    <scope>NUCLEOTIDE SEQUENCE [LARGE SCALE GENOMIC DNA]</scope>
    <source>
        <strain evidence="3">cv. Yugu1</strain>
    </source>
</reference>
<dbReference type="EnsemblPlants" id="KQK98300">
    <property type="protein sequence ID" value="KQK98300"/>
    <property type="gene ID" value="SETIT_011288mg"/>
</dbReference>
<accession>K3YAP6</accession>
<dbReference type="AlphaFoldDB" id="K3YAP6"/>
<keyword evidence="3" id="KW-1185">Reference proteome</keyword>
<dbReference type="Proteomes" id="UP000004995">
    <property type="component" value="Unassembled WGS sequence"/>
</dbReference>
<evidence type="ECO:0000256" key="1">
    <source>
        <dbReference type="SAM" id="MobiDB-lite"/>
    </source>
</evidence>
<reference evidence="2" key="2">
    <citation type="submission" date="2018-08" db="UniProtKB">
        <authorList>
            <consortium name="EnsemblPlants"/>
        </authorList>
    </citation>
    <scope>IDENTIFICATION</scope>
    <source>
        <strain evidence="2">Yugu1</strain>
    </source>
</reference>
<dbReference type="InParanoid" id="K3YAP6"/>
<sequence length="135" mass="14751">MKTHCRAKFSPSALCETGPNERTETKGPKAARPSSVTVRPTLGHHSRVGPVHHQRARRAGGDTAGQRAPASSGRSERVRRGRQPIDMVEFLLASSHADILYLPDGARGGPRMPRQHSTGRHGYMPNLDGTVRRCQ</sequence>
<dbReference type="HOGENOM" id="CLU_1889377_0_0_1"/>
<protein>
    <submittedName>
        <fullName evidence="2">Uncharacterized protein</fullName>
    </submittedName>
</protein>
<dbReference type="Gramene" id="KQK98300">
    <property type="protein sequence ID" value="KQK98300"/>
    <property type="gene ID" value="SETIT_011288mg"/>
</dbReference>
<dbReference type="EMBL" id="AGNK02004450">
    <property type="status" value="NOT_ANNOTATED_CDS"/>
    <property type="molecule type" value="Genomic_DNA"/>
</dbReference>
<proteinExistence type="predicted"/>
<feature type="compositionally biased region" description="Basic residues" evidence="1">
    <location>
        <begin position="42"/>
        <end position="58"/>
    </location>
</feature>
<evidence type="ECO:0000313" key="3">
    <source>
        <dbReference type="Proteomes" id="UP000004995"/>
    </source>
</evidence>
<organism evidence="2 3">
    <name type="scientific">Setaria italica</name>
    <name type="common">Foxtail millet</name>
    <name type="synonym">Panicum italicum</name>
    <dbReference type="NCBI Taxonomy" id="4555"/>
    <lineage>
        <taxon>Eukaryota</taxon>
        <taxon>Viridiplantae</taxon>
        <taxon>Streptophyta</taxon>
        <taxon>Embryophyta</taxon>
        <taxon>Tracheophyta</taxon>
        <taxon>Spermatophyta</taxon>
        <taxon>Magnoliopsida</taxon>
        <taxon>Liliopsida</taxon>
        <taxon>Poales</taxon>
        <taxon>Poaceae</taxon>
        <taxon>PACMAD clade</taxon>
        <taxon>Panicoideae</taxon>
        <taxon>Panicodae</taxon>
        <taxon>Paniceae</taxon>
        <taxon>Cenchrinae</taxon>
        <taxon>Setaria</taxon>
    </lineage>
</organism>